<evidence type="ECO:0000313" key="4">
    <source>
        <dbReference type="Proteomes" id="UP000632222"/>
    </source>
</evidence>
<feature type="compositionally biased region" description="Gly residues" evidence="1">
    <location>
        <begin position="58"/>
        <end position="69"/>
    </location>
</feature>
<feature type="region of interest" description="Disordered" evidence="1">
    <location>
        <begin position="48"/>
        <end position="69"/>
    </location>
</feature>
<comment type="caution">
    <text evidence="3">The sequence shown here is derived from an EMBL/GenBank/DDBJ whole genome shotgun (WGS) entry which is preliminary data.</text>
</comment>
<feature type="transmembrane region" description="Helical" evidence="2">
    <location>
        <begin position="6"/>
        <end position="23"/>
    </location>
</feature>
<dbReference type="Proteomes" id="UP000632222">
    <property type="component" value="Unassembled WGS sequence"/>
</dbReference>
<keyword evidence="4" id="KW-1185">Reference proteome</keyword>
<protein>
    <recommendedName>
        <fullName evidence="5">Methanol dehydrogenase</fullName>
    </recommendedName>
</protein>
<name>A0ABQ2CZV9_9DEIO</name>
<gene>
    <name evidence="3" type="ORF">GCM10008938_24520</name>
</gene>
<evidence type="ECO:0000313" key="3">
    <source>
        <dbReference type="EMBL" id="GGJ37482.1"/>
    </source>
</evidence>
<proteinExistence type="predicted"/>
<keyword evidence="2" id="KW-1133">Transmembrane helix</keyword>
<evidence type="ECO:0008006" key="5">
    <source>
        <dbReference type="Google" id="ProtNLM"/>
    </source>
</evidence>
<accession>A0ABQ2CZV9</accession>
<dbReference type="RefSeq" id="WP_189002978.1">
    <property type="nucleotide sequence ID" value="NZ_BMOD01000008.1"/>
</dbReference>
<reference evidence="4" key="1">
    <citation type="journal article" date="2019" name="Int. J. Syst. Evol. Microbiol.">
        <title>The Global Catalogue of Microorganisms (GCM) 10K type strain sequencing project: providing services to taxonomists for standard genome sequencing and annotation.</title>
        <authorList>
            <consortium name="The Broad Institute Genomics Platform"/>
            <consortium name="The Broad Institute Genome Sequencing Center for Infectious Disease"/>
            <person name="Wu L."/>
            <person name="Ma J."/>
        </authorList>
    </citation>
    <scope>NUCLEOTIDE SEQUENCE [LARGE SCALE GENOMIC DNA]</scope>
    <source>
        <strain evidence="4">JCM 14370</strain>
    </source>
</reference>
<sequence>MDTMLFLLIFGAVALVVGLVVWLSPQRLRQQLGGSADGGFSADFSAWGDSSSDCSSSDGGGCDGGGGGE</sequence>
<evidence type="ECO:0000256" key="1">
    <source>
        <dbReference type="SAM" id="MobiDB-lite"/>
    </source>
</evidence>
<keyword evidence="2" id="KW-0812">Transmembrane</keyword>
<dbReference type="EMBL" id="BMOD01000008">
    <property type="protein sequence ID" value="GGJ37482.1"/>
    <property type="molecule type" value="Genomic_DNA"/>
</dbReference>
<keyword evidence="2" id="KW-0472">Membrane</keyword>
<organism evidence="3 4">
    <name type="scientific">Deinococcus roseus</name>
    <dbReference type="NCBI Taxonomy" id="392414"/>
    <lineage>
        <taxon>Bacteria</taxon>
        <taxon>Thermotogati</taxon>
        <taxon>Deinococcota</taxon>
        <taxon>Deinococci</taxon>
        <taxon>Deinococcales</taxon>
        <taxon>Deinococcaceae</taxon>
        <taxon>Deinococcus</taxon>
    </lineage>
</organism>
<feature type="compositionally biased region" description="Low complexity" evidence="1">
    <location>
        <begin position="48"/>
        <end position="57"/>
    </location>
</feature>
<evidence type="ECO:0000256" key="2">
    <source>
        <dbReference type="SAM" id="Phobius"/>
    </source>
</evidence>